<reference evidence="1" key="1">
    <citation type="submission" date="2020-02" db="EMBL/GenBank/DDBJ databases">
        <authorList>
            <person name="Palmer J.M."/>
        </authorList>
    </citation>
    <scope>NUCLEOTIDE SEQUENCE</scope>
    <source>
        <strain evidence="1">EPUS1.4</strain>
        <tissue evidence="1">Thallus</tissue>
    </source>
</reference>
<proteinExistence type="predicted"/>
<sequence length="131" mass="14699">MRKGTHTDIASAVGRPAYMPSLKLRRAAWTWDEGVKMCAMLCADWSPSNLTHHLIFQPFIVPKRRLSQACEAEDSVPDQLPHASTNSDLAVTGRRLRKELIGQVPCHRTTLFFSYLQAAIGVRVLRTSSDH</sequence>
<gene>
    <name evidence="1" type="ORF">GJ744_010537</name>
</gene>
<accession>A0A8H7AUA1</accession>
<comment type="caution">
    <text evidence="1">The sequence shown here is derived from an EMBL/GenBank/DDBJ whole genome shotgun (WGS) entry which is preliminary data.</text>
</comment>
<name>A0A8H7AUA1_9EURO</name>
<dbReference type="AlphaFoldDB" id="A0A8H7AUA1"/>
<dbReference type="EMBL" id="JAACFV010000007">
    <property type="protein sequence ID" value="KAF7513141.1"/>
    <property type="molecule type" value="Genomic_DNA"/>
</dbReference>
<organism evidence="1 2">
    <name type="scientific">Endocarpon pusillum</name>
    <dbReference type="NCBI Taxonomy" id="364733"/>
    <lineage>
        <taxon>Eukaryota</taxon>
        <taxon>Fungi</taxon>
        <taxon>Dikarya</taxon>
        <taxon>Ascomycota</taxon>
        <taxon>Pezizomycotina</taxon>
        <taxon>Eurotiomycetes</taxon>
        <taxon>Chaetothyriomycetidae</taxon>
        <taxon>Verrucariales</taxon>
        <taxon>Verrucariaceae</taxon>
        <taxon>Endocarpon</taxon>
    </lineage>
</organism>
<protein>
    <submittedName>
        <fullName evidence="1">Uncharacterized protein</fullName>
    </submittedName>
</protein>
<evidence type="ECO:0000313" key="2">
    <source>
        <dbReference type="Proteomes" id="UP000606974"/>
    </source>
</evidence>
<dbReference type="Proteomes" id="UP000606974">
    <property type="component" value="Unassembled WGS sequence"/>
</dbReference>
<keyword evidence="2" id="KW-1185">Reference proteome</keyword>
<evidence type="ECO:0000313" key="1">
    <source>
        <dbReference type="EMBL" id="KAF7513141.1"/>
    </source>
</evidence>